<dbReference type="EMBL" id="JAUSUQ010000001">
    <property type="protein sequence ID" value="MDQ0337547.1"/>
    <property type="molecule type" value="Genomic_DNA"/>
</dbReference>
<dbReference type="Pfam" id="PF02734">
    <property type="entry name" value="Dak2"/>
    <property type="match status" value="1"/>
</dbReference>
<dbReference type="InterPro" id="IPR048394">
    <property type="entry name" value="FakA-like_M"/>
</dbReference>
<dbReference type="InterPro" id="IPR036117">
    <property type="entry name" value="DhaL_dom_sf"/>
</dbReference>
<protein>
    <submittedName>
        <fullName evidence="2">DAK2 domain fusion protein YloV</fullName>
    </submittedName>
</protein>
<evidence type="ECO:0000313" key="2">
    <source>
        <dbReference type="EMBL" id="MDQ0337547.1"/>
    </source>
</evidence>
<dbReference type="Proteomes" id="UP001232445">
    <property type="component" value="Unassembled WGS sequence"/>
</dbReference>
<dbReference type="SMART" id="SM01120">
    <property type="entry name" value="Dak2"/>
    <property type="match status" value="1"/>
</dbReference>
<dbReference type="Gene3D" id="1.25.40.340">
    <property type="match status" value="1"/>
</dbReference>
<sequence>MKQYKIDGYLFAYMIRQGAKNLEKHAKQVDALNVFPVPDGDTGTNMNLSFTAGVNEMNKVSTGSVAQVAKALSKGLLMGARGNSGVILSQLFRGFAKGVEALEQLTAQDFVAGLKQGVETAYKAVMKPVEGTILTVAKDAARAAEEKVKQTEDLTELMEAVVTEAKASLKRTPDLLPILKEVGVVDSGGQGLVYVYEGFFSALKGETIADEAVQAEEADAAFSEDKEAHVHNEVTEMIAQGVLSEEDIKFGYCTEFIIRLDNKKGLTFKENQFRSQLNTYGDSILVIADDELVKVHIHAEELGHVLGYAQCFGELLNIKIENMREQFRAMQESGGRAEPQAAFPAELPSETEPAYGIIAVSMGDGIAEIFKSLGADEVIYGGQTMNPSTQSFVDVMERLPAKQLILLPNNSNIILTAQQAARLVDKQVVVVPSKNVMQGIAALLAFNPTAALEENEQGMTVAIDHVVSGQVTHAVRDTEIDGLKIKKGHFMGIKDGRIVVTAEEASEALCRLIEQMVSDENEIVTLIYGEDVNEAEIKSIEAFIEEHYPDIEVEIHGGGQPLYPYLVSVE</sequence>
<proteinExistence type="predicted"/>
<dbReference type="SUPFAM" id="SSF101473">
    <property type="entry name" value="DhaL-like"/>
    <property type="match status" value="1"/>
</dbReference>
<comment type="caution">
    <text evidence="2">The sequence shown here is derived from an EMBL/GenBank/DDBJ whole genome shotgun (WGS) entry which is preliminary data.</text>
</comment>
<accession>A0ABU0CRA7</accession>
<dbReference type="PROSITE" id="PS51480">
    <property type="entry name" value="DHAL"/>
    <property type="match status" value="1"/>
</dbReference>
<feature type="domain" description="DhaL" evidence="1">
    <location>
        <begin position="9"/>
        <end position="201"/>
    </location>
</feature>
<reference evidence="2 3" key="1">
    <citation type="submission" date="2023-07" db="EMBL/GenBank/DDBJ databases">
        <title>Genomic Encyclopedia of Type Strains, Phase IV (KMG-IV): sequencing the most valuable type-strain genomes for metagenomic binning, comparative biology and taxonomic classification.</title>
        <authorList>
            <person name="Goeker M."/>
        </authorList>
    </citation>
    <scope>NUCLEOTIDE SEQUENCE [LARGE SCALE GENOMIC DNA]</scope>
    <source>
        <strain evidence="2 3">DSM 17740</strain>
    </source>
</reference>
<dbReference type="InterPro" id="IPR050270">
    <property type="entry name" value="DegV_domain_contain"/>
</dbReference>
<gene>
    <name evidence="2" type="ORF">J2S00_000317</name>
</gene>
<evidence type="ECO:0000259" key="1">
    <source>
        <dbReference type="PROSITE" id="PS51480"/>
    </source>
</evidence>
<dbReference type="SMART" id="SM01121">
    <property type="entry name" value="Dak1_2"/>
    <property type="match status" value="1"/>
</dbReference>
<dbReference type="Pfam" id="PF13684">
    <property type="entry name" value="FakA-like_C"/>
    <property type="match status" value="1"/>
</dbReference>
<dbReference type="InterPro" id="IPR033470">
    <property type="entry name" value="FakA-like_C"/>
</dbReference>
<name>A0ABU0CRA7_9BACI</name>
<organism evidence="2 3">
    <name type="scientific">Caldalkalibacillus uzonensis</name>
    <dbReference type="NCBI Taxonomy" id="353224"/>
    <lineage>
        <taxon>Bacteria</taxon>
        <taxon>Bacillati</taxon>
        <taxon>Bacillota</taxon>
        <taxon>Bacilli</taxon>
        <taxon>Bacillales</taxon>
        <taxon>Bacillaceae</taxon>
        <taxon>Caldalkalibacillus</taxon>
    </lineage>
</organism>
<dbReference type="InterPro" id="IPR004007">
    <property type="entry name" value="DhaL_dom"/>
</dbReference>
<evidence type="ECO:0000313" key="3">
    <source>
        <dbReference type="Proteomes" id="UP001232445"/>
    </source>
</evidence>
<dbReference type="Pfam" id="PF21645">
    <property type="entry name" value="FakA-like_M"/>
    <property type="match status" value="1"/>
</dbReference>
<dbReference type="NCBIfam" id="TIGR03599">
    <property type="entry name" value="YloV"/>
    <property type="match status" value="1"/>
</dbReference>
<dbReference type="PANTHER" id="PTHR33434:SF4">
    <property type="entry name" value="PHOSPHATASE PROTEIN"/>
    <property type="match status" value="1"/>
</dbReference>
<keyword evidence="3" id="KW-1185">Reference proteome</keyword>
<dbReference type="PANTHER" id="PTHR33434">
    <property type="entry name" value="DEGV DOMAIN-CONTAINING PROTEIN DR_1986-RELATED"/>
    <property type="match status" value="1"/>
</dbReference>
<dbReference type="InterPro" id="IPR019986">
    <property type="entry name" value="YloV-like"/>
</dbReference>